<dbReference type="EMBL" id="CM042034">
    <property type="protein sequence ID" value="KAI3763127.1"/>
    <property type="molecule type" value="Genomic_DNA"/>
</dbReference>
<protein>
    <submittedName>
        <fullName evidence="1">Uncharacterized protein</fullName>
    </submittedName>
</protein>
<keyword evidence="2" id="KW-1185">Reference proteome</keyword>
<name>A0ACB9EWB1_9ASTR</name>
<sequence>MLEGMKRREIRERGLLISCGNWNLPYNWPNTCFNLTFSSFLRKSQHLHRCKMYLRLHLSVFFIIAAAVVFCSPSTVSAGSRSVSSSSFSVALETLQKHLNYEFKNIGYLRRAMTHASYSEENNKALSILGESIIETTVAFRLLTKDVDISSKDLNDRISEISKVETSCAVDGERLGLQNVVRVSSSTDASTSSIVCGAFRAIFAAIALDTGKSDDAGDVFVAVHGGAGGSLSM</sequence>
<gene>
    <name evidence="1" type="ORF">L1987_53577</name>
</gene>
<evidence type="ECO:0000313" key="2">
    <source>
        <dbReference type="Proteomes" id="UP001056120"/>
    </source>
</evidence>
<evidence type="ECO:0000313" key="1">
    <source>
        <dbReference type="EMBL" id="KAI3763127.1"/>
    </source>
</evidence>
<reference evidence="1 2" key="2">
    <citation type="journal article" date="2022" name="Mol. Ecol. Resour.">
        <title>The genomes of chicory, endive, great burdock and yacon provide insights into Asteraceae paleo-polyploidization history and plant inulin production.</title>
        <authorList>
            <person name="Fan W."/>
            <person name="Wang S."/>
            <person name="Wang H."/>
            <person name="Wang A."/>
            <person name="Jiang F."/>
            <person name="Liu H."/>
            <person name="Zhao H."/>
            <person name="Xu D."/>
            <person name="Zhang Y."/>
        </authorList>
    </citation>
    <scope>NUCLEOTIDE SEQUENCE [LARGE SCALE GENOMIC DNA]</scope>
    <source>
        <strain evidence="2">cv. Yunnan</strain>
        <tissue evidence="1">Leaves</tissue>
    </source>
</reference>
<dbReference type="Proteomes" id="UP001056120">
    <property type="component" value="Linkage Group LG17"/>
</dbReference>
<reference evidence="2" key="1">
    <citation type="journal article" date="2022" name="Mol. Ecol. Resour.">
        <title>The genomes of chicory, endive, great burdock and yacon provide insights into Asteraceae palaeo-polyploidization history and plant inulin production.</title>
        <authorList>
            <person name="Fan W."/>
            <person name="Wang S."/>
            <person name="Wang H."/>
            <person name="Wang A."/>
            <person name="Jiang F."/>
            <person name="Liu H."/>
            <person name="Zhao H."/>
            <person name="Xu D."/>
            <person name="Zhang Y."/>
        </authorList>
    </citation>
    <scope>NUCLEOTIDE SEQUENCE [LARGE SCALE GENOMIC DNA]</scope>
    <source>
        <strain evidence="2">cv. Yunnan</strain>
    </source>
</reference>
<proteinExistence type="predicted"/>
<comment type="caution">
    <text evidence="1">The sequence shown here is derived from an EMBL/GenBank/DDBJ whole genome shotgun (WGS) entry which is preliminary data.</text>
</comment>
<organism evidence="1 2">
    <name type="scientific">Smallanthus sonchifolius</name>
    <dbReference type="NCBI Taxonomy" id="185202"/>
    <lineage>
        <taxon>Eukaryota</taxon>
        <taxon>Viridiplantae</taxon>
        <taxon>Streptophyta</taxon>
        <taxon>Embryophyta</taxon>
        <taxon>Tracheophyta</taxon>
        <taxon>Spermatophyta</taxon>
        <taxon>Magnoliopsida</taxon>
        <taxon>eudicotyledons</taxon>
        <taxon>Gunneridae</taxon>
        <taxon>Pentapetalae</taxon>
        <taxon>asterids</taxon>
        <taxon>campanulids</taxon>
        <taxon>Asterales</taxon>
        <taxon>Asteraceae</taxon>
        <taxon>Asteroideae</taxon>
        <taxon>Heliantheae alliance</taxon>
        <taxon>Millerieae</taxon>
        <taxon>Smallanthus</taxon>
    </lineage>
</organism>
<accession>A0ACB9EWB1</accession>